<dbReference type="AlphaFoldDB" id="A0A024FUD5"/>
<keyword evidence="2" id="KW-1185">Reference proteome</keyword>
<dbReference type="EMBL" id="CAIX01000401">
    <property type="protein sequence ID" value="CCI10773.1"/>
    <property type="molecule type" value="Genomic_DNA"/>
</dbReference>
<sequence>MCDGVDVAGSWPHIHRPRKTSHAKTPRVIISNHVSRIRLAIRKRFQTYNSLIVNSYLFDFCYWKLLEAGNILELEVEFVLLPVSTRNEDTILLVLAHTTE</sequence>
<proteinExistence type="predicted"/>
<reference evidence="1 2" key="1">
    <citation type="submission" date="2012-05" db="EMBL/GenBank/DDBJ databases">
        <title>Recombination and specialization in a pathogen metapopulation.</title>
        <authorList>
            <person name="Gardiner A."/>
            <person name="Kemen E."/>
            <person name="Schultz-Larsen T."/>
            <person name="MacLean D."/>
            <person name="Van Oosterhout C."/>
            <person name="Jones J.D.G."/>
        </authorList>
    </citation>
    <scope>NUCLEOTIDE SEQUENCE [LARGE SCALE GENOMIC DNA]</scope>
    <source>
        <strain evidence="1 2">Ac Nc2</strain>
    </source>
</reference>
<protein>
    <submittedName>
        <fullName evidence="1">Uncharacterized protein</fullName>
    </submittedName>
</protein>
<gene>
    <name evidence="1" type="ORF">BN9_116700</name>
</gene>
<evidence type="ECO:0000313" key="1">
    <source>
        <dbReference type="EMBL" id="CCI10773.1"/>
    </source>
</evidence>
<organism evidence="1 2">
    <name type="scientific">Albugo candida</name>
    <dbReference type="NCBI Taxonomy" id="65357"/>
    <lineage>
        <taxon>Eukaryota</taxon>
        <taxon>Sar</taxon>
        <taxon>Stramenopiles</taxon>
        <taxon>Oomycota</taxon>
        <taxon>Peronosporomycetes</taxon>
        <taxon>Albuginales</taxon>
        <taxon>Albuginaceae</taxon>
        <taxon>Albugo</taxon>
    </lineage>
</organism>
<accession>A0A024FUD5</accession>
<dbReference type="Proteomes" id="UP000053237">
    <property type="component" value="Unassembled WGS sequence"/>
</dbReference>
<dbReference type="InParanoid" id="A0A024FUD5"/>
<evidence type="ECO:0000313" key="2">
    <source>
        <dbReference type="Proteomes" id="UP000053237"/>
    </source>
</evidence>
<name>A0A024FUD5_9STRA</name>
<comment type="caution">
    <text evidence="1">The sequence shown here is derived from an EMBL/GenBank/DDBJ whole genome shotgun (WGS) entry which is preliminary data.</text>
</comment>